<proteinExistence type="predicted"/>
<accession>A0ACB7RRQ2</accession>
<name>A0ACB7RRQ2_HYAAI</name>
<keyword evidence="2" id="KW-1185">Reference proteome</keyword>
<evidence type="ECO:0000313" key="2">
    <source>
        <dbReference type="Proteomes" id="UP000821845"/>
    </source>
</evidence>
<gene>
    <name evidence="1" type="ORF">HPB50_007988</name>
</gene>
<evidence type="ECO:0000313" key="1">
    <source>
        <dbReference type="EMBL" id="KAH6925607.1"/>
    </source>
</evidence>
<comment type="caution">
    <text evidence="1">The sequence shown here is derived from an EMBL/GenBank/DDBJ whole genome shotgun (WGS) entry which is preliminary data.</text>
</comment>
<protein>
    <submittedName>
        <fullName evidence="1">Uncharacterized protein</fullName>
    </submittedName>
</protein>
<dbReference type="EMBL" id="CM023487">
    <property type="protein sequence ID" value="KAH6925607.1"/>
    <property type="molecule type" value="Genomic_DNA"/>
</dbReference>
<organism evidence="1 2">
    <name type="scientific">Hyalomma asiaticum</name>
    <name type="common">Tick</name>
    <dbReference type="NCBI Taxonomy" id="266040"/>
    <lineage>
        <taxon>Eukaryota</taxon>
        <taxon>Metazoa</taxon>
        <taxon>Ecdysozoa</taxon>
        <taxon>Arthropoda</taxon>
        <taxon>Chelicerata</taxon>
        <taxon>Arachnida</taxon>
        <taxon>Acari</taxon>
        <taxon>Parasitiformes</taxon>
        <taxon>Ixodida</taxon>
        <taxon>Ixodoidea</taxon>
        <taxon>Ixodidae</taxon>
        <taxon>Hyalomminae</taxon>
        <taxon>Hyalomma</taxon>
    </lineage>
</organism>
<sequence>MVSTTGQTDQQEGERSTAGSTASSGTSTSAVSGSGSLALAVPPPRQIGRVKPPAGMTPRERRRMRQRLSVQQRRPQPSFFSWNNGWGKVMALSLLLIVLCVILGILVVMSYKIVSNPHRQKSPLLRAIMSRRRVRASE</sequence>
<reference evidence="1" key="1">
    <citation type="submission" date="2020-05" db="EMBL/GenBank/DDBJ databases">
        <title>Large-scale comparative analyses of tick genomes elucidate their genetic diversity and vector capacities.</title>
        <authorList>
            <person name="Jia N."/>
            <person name="Wang J."/>
            <person name="Shi W."/>
            <person name="Du L."/>
            <person name="Sun Y."/>
            <person name="Zhan W."/>
            <person name="Jiang J."/>
            <person name="Wang Q."/>
            <person name="Zhang B."/>
            <person name="Ji P."/>
            <person name="Sakyi L.B."/>
            <person name="Cui X."/>
            <person name="Yuan T."/>
            <person name="Jiang B."/>
            <person name="Yang W."/>
            <person name="Lam T.T.-Y."/>
            <person name="Chang Q."/>
            <person name="Ding S."/>
            <person name="Wang X."/>
            <person name="Zhu J."/>
            <person name="Ruan X."/>
            <person name="Zhao L."/>
            <person name="Wei J."/>
            <person name="Que T."/>
            <person name="Du C."/>
            <person name="Cheng J."/>
            <person name="Dai P."/>
            <person name="Han X."/>
            <person name="Huang E."/>
            <person name="Gao Y."/>
            <person name="Liu J."/>
            <person name="Shao H."/>
            <person name="Ye R."/>
            <person name="Li L."/>
            <person name="Wei W."/>
            <person name="Wang X."/>
            <person name="Wang C."/>
            <person name="Yang T."/>
            <person name="Huo Q."/>
            <person name="Li W."/>
            <person name="Guo W."/>
            <person name="Chen H."/>
            <person name="Zhou L."/>
            <person name="Ni X."/>
            <person name="Tian J."/>
            <person name="Zhou Y."/>
            <person name="Sheng Y."/>
            <person name="Liu T."/>
            <person name="Pan Y."/>
            <person name="Xia L."/>
            <person name="Li J."/>
            <person name="Zhao F."/>
            <person name="Cao W."/>
        </authorList>
    </citation>
    <scope>NUCLEOTIDE SEQUENCE</scope>
    <source>
        <strain evidence="1">Hyas-2018</strain>
    </source>
</reference>
<dbReference type="Proteomes" id="UP000821845">
    <property type="component" value="Chromosome 7"/>
</dbReference>